<accession>A0A4Y1RPM2</accession>
<gene>
    <name evidence="1" type="ORF">Prudu_017739</name>
</gene>
<dbReference type="SUPFAM" id="SSF47954">
    <property type="entry name" value="Cyclin-like"/>
    <property type="match status" value="1"/>
</dbReference>
<proteinExistence type="predicted"/>
<organism evidence="1">
    <name type="scientific">Prunus dulcis</name>
    <name type="common">Almond</name>
    <name type="synonym">Amygdalus dulcis</name>
    <dbReference type="NCBI Taxonomy" id="3755"/>
    <lineage>
        <taxon>Eukaryota</taxon>
        <taxon>Viridiplantae</taxon>
        <taxon>Streptophyta</taxon>
        <taxon>Embryophyta</taxon>
        <taxon>Tracheophyta</taxon>
        <taxon>Spermatophyta</taxon>
        <taxon>Magnoliopsida</taxon>
        <taxon>eudicotyledons</taxon>
        <taxon>Gunneridae</taxon>
        <taxon>Pentapetalae</taxon>
        <taxon>rosids</taxon>
        <taxon>fabids</taxon>
        <taxon>Rosales</taxon>
        <taxon>Rosaceae</taxon>
        <taxon>Amygdaloideae</taxon>
        <taxon>Amygdaleae</taxon>
        <taxon>Prunus</taxon>
    </lineage>
</organism>
<protein>
    <submittedName>
        <fullName evidence="1">CYCLIN D7</fullName>
    </submittedName>
</protein>
<dbReference type="EMBL" id="AP019302">
    <property type="protein sequence ID" value="BBH06169.1"/>
    <property type="molecule type" value="Genomic_DNA"/>
</dbReference>
<feature type="non-terminal residue" evidence="1">
    <location>
        <position position="1"/>
    </location>
</feature>
<name>A0A4Y1RPM2_PRUDU</name>
<evidence type="ECO:0000313" key="1">
    <source>
        <dbReference type="EMBL" id="BBH06169.1"/>
    </source>
</evidence>
<dbReference type="AlphaFoldDB" id="A0A4Y1RPM2"/>
<reference evidence="1" key="1">
    <citation type="journal article" date="2019" name="Science">
        <title>Mutation of a bHLH transcription factor allowed almond domestication.</title>
        <authorList>
            <person name="Sanchez-Perez R."/>
            <person name="Pavan S."/>
            <person name="Mazzeo R."/>
            <person name="Moldovan C."/>
            <person name="Aiese Cigliano R."/>
            <person name="Del Cueto J."/>
            <person name="Ricciardi F."/>
            <person name="Lotti C."/>
            <person name="Ricciardi L."/>
            <person name="Dicenta F."/>
            <person name="Lopez-Marques R.L."/>
            <person name="Lindberg Moller B."/>
        </authorList>
    </citation>
    <scope>NUCLEOTIDE SEQUENCE</scope>
</reference>
<dbReference type="InterPro" id="IPR036915">
    <property type="entry name" value="Cyclin-like_sf"/>
</dbReference>
<sequence length="156" mass="17679">GLEYWMVDLLSVACLSIAIKFNDTCTPTLLEIQHNPKNGNDAAKGIRMAPCFYNILFLPRLLIRIMDSLKPQLHQEFIARVNKLLLGAISVWTSYKLQQQTSDACLTCLTSLLDHDRKAELVKCHKIMEEQSVDGLDNLMGHEIFHFCPSSPKQCC</sequence>